<feature type="compositionally biased region" description="Basic residues" evidence="1">
    <location>
        <begin position="87"/>
        <end position="106"/>
    </location>
</feature>
<proteinExistence type="predicted"/>
<accession>A0A8B9QIJ1</accession>
<feature type="region of interest" description="Disordered" evidence="1">
    <location>
        <begin position="80"/>
        <end position="116"/>
    </location>
</feature>
<dbReference type="AlphaFoldDB" id="A0A8B9QIJ1"/>
<sequence length="116" mass="13099">TEKANKQARRKKTFWRGLSLKTYGIQKIYRTSMISSVLFSGDQFIAYSTKAHGDPMPDLTSLRTGRKELHSFSEGFSLLTSGEQRTGKRRTARRASKLPQSRRKNKSCSSGPRLGT</sequence>
<reference evidence="2" key="1">
    <citation type="submission" date="2025-08" db="UniProtKB">
        <authorList>
            <consortium name="Ensembl"/>
        </authorList>
    </citation>
    <scope>IDENTIFICATION</scope>
</reference>
<name>A0A8B9QIJ1_APTOW</name>
<reference evidence="2" key="2">
    <citation type="submission" date="2025-09" db="UniProtKB">
        <authorList>
            <consortium name="Ensembl"/>
        </authorList>
    </citation>
    <scope>IDENTIFICATION</scope>
</reference>
<evidence type="ECO:0000313" key="2">
    <source>
        <dbReference type="Ensembl" id="ENSAOWP00000028391.1"/>
    </source>
</evidence>
<dbReference type="Ensembl" id="ENSAOWT00000032163.1">
    <property type="protein sequence ID" value="ENSAOWP00000028391.1"/>
    <property type="gene ID" value="ENSAOWG00000019115.1"/>
</dbReference>
<organism evidence="2 3">
    <name type="scientific">Apteryx owenii</name>
    <name type="common">Little spotted kiwi</name>
    <dbReference type="NCBI Taxonomy" id="8824"/>
    <lineage>
        <taxon>Eukaryota</taxon>
        <taxon>Metazoa</taxon>
        <taxon>Chordata</taxon>
        <taxon>Craniata</taxon>
        <taxon>Vertebrata</taxon>
        <taxon>Euteleostomi</taxon>
        <taxon>Archelosauria</taxon>
        <taxon>Archosauria</taxon>
        <taxon>Dinosauria</taxon>
        <taxon>Saurischia</taxon>
        <taxon>Theropoda</taxon>
        <taxon>Coelurosauria</taxon>
        <taxon>Aves</taxon>
        <taxon>Palaeognathae</taxon>
        <taxon>Apterygiformes</taxon>
        <taxon>Apterygidae</taxon>
        <taxon>Apteryx</taxon>
    </lineage>
</organism>
<evidence type="ECO:0000256" key="1">
    <source>
        <dbReference type="SAM" id="MobiDB-lite"/>
    </source>
</evidence>
<keyword evidence="3" id="KW-1185">Reference proteome</keyword>
<evidence type="ECO:0000313" key="3">
    <source>
        <dbReference type="Proteomes" id="UP000694424"/>
    </source>
</evidence>
<protein>
    <submittedName>
        <fullName evidence="2">Uncharacterized protein</fullName>
    </submittedName>
</protein>
<dbReference type="Proteomes" id="UP000694424">
    <property type="component" value="Unplaced"/>
</dbReference>